<dbReference type="InterPro" id="IPR029063">
    <property type="entry name" value="SAM-dependent_MTases_sf"/>
</dbReference>
<feature type="compositionally biased region" description="Basic and acidic residues" evidence="1">
    <location>
        <begin position="110"/>
        <end position="121"/>
    </location>
</feature>
<dbReference type="Pfam" id="PF13489">
    <property type="entry name" value="Methyltransf_23"/>
    <property type="match status" value="1"/>
</dbReference>
<dbReference type="GO" id="GO:0032259">
    <property type="term" value="P:methylation"/>
    <property type="evidence" value="ECO:0007669"/>
    <property type="project" value="UniProtKB-KW"/>
</dbReference>
<accession>A0ABX1BXM7</accession>
<keyword evidence="3" id="KW-1185">Reference proteome</keyword>
<dbReference type="RefSeq" id="WP_168101108.1">
    <property type="nucleotide sequence ID" value="NZ_JAATEN010000005.1"/>
</dbReference>
<name>A0ABX1BXM7_9ACTN</name>
<evidence type="ECO:0000313" key="2">
    <source>
        <dbReference type="EMBL" id="NJQ00487.1"/>
    </source>
</evidence>
<proteinExistence type="predicted"/>
<dbReference type="GO" id="GO:0008168">
    <property type="term" value="F:methyltransferase activity"/>
    <property type="evidence" value="ECO:0007669"/>
    <property type="project" value="UniProtKB-KW"/>
</dbReference>
<keyword evidence="2" id="KW-0808">Transferase</keyword>
<dbReference type="PANTHER" id="PTHR42912:SF80">
    <property type="entry name" value="METHYLTRANSFERASE DOMAIN-CONTAINING PROTEIN"/>
    <property type="match status" value="1"/>
</dbReference>
<evidence type="ECO:0000256" key="1">
    <source>
        <dbReference type="SAM" id="MobiDB-lite"/>
    </source>
</evidence>
<comment type="caution">
    <text evidence="2">The sequence shown here is derived from an EMBL/GenBank/DDBJ whole genome shotgun (WGS) entry which is preliminary data.</text>
</comment>
<organism evidence="2 3">
    <name type="scientific">Streptomyces zingiberis</name>
    <dbReference type="NCBI Taxonomy" id="2053010"/>
    <lineage>
        <taxon>Bacteria</taxon>
        <taxon>Bacillati</taxon>
        <taxon>Actinomycetota</taxon>
        <taxon>Actinomycetes</taxon>
        <taxon>Kitasatosporales</taxon>
        <taxon>Streptomycetaceae</taxon>
        <taxon>Streptomyces</taxon>
    </lineage>
</organism>
<dbReference type="Proteomes" id="UP000695264">
    <property type="component" value="Unassembled WGS sequence"/>
</dbReference>
<keyword evidence="2" id="KW-0489">Methyltransferase</keyword>
<evidence type="ECO:0000313" key="3">
    <source>
        <dbReference type="Proteomes" id="UP000695264"/>
    </source>
</evidence>
<dbReference type="CDD" id="cd02440">
    <property type="entry name" value="AdoMet_MTases"/>
    <property type="match status" value="1"/>
</dbReference>
<reference evidence="2 3" key="1">
    <citation type="submission" date="2020-03" db="EMBL/GenBank/DDBJ databases">
        <title>WGS of actinomycetes isolated from Thailand.</title>
        <authorList>
            <person name="Thawai C."/>
        </authorList>
    </citation>
    <scope>NUCLEOTIDE SEQUENCE [LARGE SCALE GENOMIC DNA]</scope>
    <source>
        <strain evidence="2 3">PLAI 1-29</strain>
    </source>
</reference>
<sequence>MSGGDGLRNAPAADGYAGYDRSAIDRSGQAEAFDAIATRYTEAFPHREGQLAAGAWLAASLPPGSRVLDVGCGTGVPTAAQLAAAGHHVVGIDLSATMVELARENVPQGEFHRRDVADLGPRESGAPEDPADPTGPGNLEDLGGLEDLRGLGDLAALGDVAALGEPGEPGDPDASADHRDLGLFDGAAAFFSLLMLPRAEIPHALRTIHHLLRPGGLLALSMVEADVDDAVIPFLGHPIRVSGYPRDELRQVVRAAGFEIAGEDSYAYAPASTEVPPEIQLFLHCRRRA</sequence>
<dbReference type="EMBL" id="JAATEN010000005">
    <property type="protein sequence ID" value="NJQ00487.1"/>
    <property type="molecule type" value="Genomic_DNA"/>
</dbReference>
<dbReference type="InterPro" id="IPR050508">
    <property type="entry name" value="Methyltransf_Superfamily"/>
</dbReference>
<feature type="region of interest" description="Disordered" evidence="1">
    <location>
        <begin position="109"/>
        <end position="143"/>
    </location>
</feature>
<dbReference type="Gene3D" id="3.40.50.150">
    <property type="entry name" value="Vaccinia Virus protein VP39"/>
    <property type="match status" value="2"/>
</dbReference>
<protein>
    <submittedName>
        <fullName evidence="2">Methyltransferase domain-containing protein</fullName>
    </submittedName>
</protein>
<dbReference type="SUPFAM" id="SSF53335">
    <property type="entry name" value="S-adenosyl-L-methionine-dependent methyltransferases"/>
    <property type="match status" value="1"/>
</dbReference>
<dbReference type="PANTHER" id="PTHR42912">
    <property type="entry name" value="METHYLTRANSFERASE"/>
    <property type="match status" value="1"/>
</dbReference>
<gene>
    <name evidence="2" type="ORF">HCK00_08030</name>
</gene>